<evidence type="ECO:0000313" key="3">
    <source>
        <dbReference type="Proteomes" id="UP001180081"/>
    </source>
</evidence>
<feature type="compositionally biased region" description="Pro residues" evidence="1">
    <location>
        <begin position="100"/>
        <end position="131"/>
    </location>
</feature>
<sequence length="387" mass="42143">MRARLSPLFLIALLASLLLHLTASLGDTLWLWWQHDPLTDIPLIQPSQRKLQGRQLTDHASRRLLAGIQPLDALQVQLGLPAEPASPPTPLAEAKTPAAPVAPPQPSAPPPKPAAPPPKPSTPAPQVPVSPPQVAATAEPSPPAAATATVATPPESTVTVVPAAAAAARPVLDGPFPRQIDVSYLIKGVALAKLKWRQDGDEYEIDLLGSFLGQTYEWKSEGEVGPHGLRPKRFTEWRNRKPAPRYLVEFDWPAQQVSFGEPAKRQTAPLQEGAQDLFSAPYQFALQGSRLPDFTMQVVSGRKTYTVPFKLIGETTLTLSGIKVPTLVLSGSHEKRRFEFYLAPDWHNLPVRIRSDDGEAVQDMIAVEVAFDGNTVLARAAPRERDR</sequence>
<dbReference type="EMBL" id="JAUFPU010000018">
    <property type="protein sequence ID" value="MDN3577986.1"/>
    <property type="molecule type" value="Genomic_DNA"/>
</dbReference>
<reference evidence="2" key="2">
    <citation type="submission" date="2023-06" db="EMBL/GenBank/DDBJ databases">
        <authorList>
            <person name="Lucena T."/>
            <person name="Sun Q."/>
        </authorList>
    </citation>
    <scope>NUCLEOTIDE SEQUENCE</scope>
    <source>
        <strain evidence="2">CECT 7703</strain>
    </source>
</reference>
<keyword evidence="3" id="KW-1185">Reference proteome</keyword>
<dbReference type="InterPro" id="IPR021457">
    <property type="entry name" value="DUF3108"/>
</dbReference>
<protein>
    <submittedName>
        <fullName evidence="2">DUF3108 domain-containing protein</fullName>
    </submittedName>
</protein>
<proteinExistence type="predicted"/>
<feature type="region of interest" description="Disordered" evidence="1">
    <location>
        <begin position="80"/>
        <end position="153"/>
    </location>
</feature>
<reference evidence="2" key="1">
    <citation type="journal article" date="2014" name="Int. J. Syst. Evol. Microbiol.">
        <title>Complete genome of a new Firmicutes species belonging to the dominant human colonic microbiota ('Ruminococcus bicirculans') reveals two chromosomes and a selective capacity to utilize plant glucans.</title>
        <authorList>
            <consortium name="NISC Comparative Sequencing Program"/>
            <person name="Wegmann U."/>
            <person name="Louis P."/>
            <person name="Goesmann A."/>
            <person name="Henrissat B."/>
            <person name="Duncan S.H."/>
            <person name="Flint H.J."/>
        </authorList>
    </citation>
    <scope>NUCLEOTIDE SEQUENCE</scope>
    <source>
        <strain evidence="2">CECT 7703</strain>
    </source>
</reference>
<name>A0ABT8B766_9NEIS</name>
<accession>A0ABT8B766</accession>
<dbReference type="Pfam" id="PF11306">
    <property type="entry name" value="DUF3108"/>
    <property type="match status" value="1"/>
</dbReference>
<dbReference type="RefSeq" id="WP_290333390.1">
    <property type="nucleotide sequence ID" value="NZ_JAUFPU010000018.1"/>
</dbReference>
<comment type="caution">
    <text evidence="2">The sequence shown here is derived from an EMBL/GenBank/DDBJ whole genome shotgun (WGS) entry which is preliminary data.</text>
</comment>
<dbReference type="Proteomes" id="UP001180081">
    <property type="component" value="Unassembled WGS sequence"/>
</dbReference>
<evidence type="ECO:0000313" key="2">
    <source>
        <dbReference type="EMBL" id="MDN3577986.1"/>
    </source>
</evidence>
<gene>
    <name evidence="2" type="ORF">QWZ03_14545</name>
</gene>
<feature type="compositionally biased region" description="Low complexity" evidence="1">
    <location>
        <begin position="132"/>
        <end position="153"/>
    </location>
</feature>
<organism evidence="2 3">
    <name type="scientific">Chitinimonas viridis</name>
    <dbReference type="NCBI Taxonomy" id="664880"/>
    <lineage>
        <taxon>Bacteria</taxon>
        <taxon>Pseudomonadati</taxon>
        <taxon>Pseudomonadota</taxon>
        <taxon>Betaproteobacteria</taxon>
        <taxon>Neisseriales</taxon>
        <taxon>Chitinibacteraceae</taxon>
        <taxon>Chitinimonas</taxon>
    </lineage>
</organism>
<evidence type="ECO:0000256" key="1">
    <source>
        <dbReference type="SAM" id="MobiDB-lite"/>
    </source>
</evidence>